<keyword evidence="3" id="KW-1003">Cell membrane</keyword>
<comment type="subcellular location">
    <subcellularLocation>
        <location evidence="1">Cell membrane</location>
        <topology evidence="1">Multi-pass membrane protein</topology>
    </subcellularLocation>
</comment>
<evidence type="ECO:0000259" key="11">
    <source>
        <dbReference type="Pfam" id="PF00924"/>
    </source>
</evidence>
<evidence type="ECO:0000256" key="8">
    <source>
        <dbReference type="SAM" id="MobiDB-lite"/>
    </source>
</evidence>
<feature type="transmembrane region" description="Helical" evidence="9">
    <location>
        <begin position="278"/>
        <end position="301"/>
    </location>
</feature>
<evidence type="ECO:0000256" key="7">
    <source>
        <dbReference type="SAM" id="Coils"/>
    </source>
</evidence>
<accession>A0A2N8HGY8</accession>
<keyword evidence="7" id="KW-0175">Coiled coil</keyword>
<evidence type="ECO:0000256" key="1">
    <source>
        <dbReference type="ARBA" id="ARBA00004651"/>
    </source>
</evidence>
<dbReference type="InterPro" id="IPR011066">
    <property type="entry name" value="MscS_channel_C_sf"/>
</dbReference>
<keyword evidence="5 9" id="KW-1133">Transmembrane helix</keyword>
<dbReference type="InterPro" id="IPR006685">
    <property type="entry name" value="MscS_channel_2nd"/>
</dbReference>
<protein>
    <recommendedName>
        <fullName evidence="15">Mechanosensitive ion channel</fullName>
    </recommendedName>
</protein>
<evidence type="ECO:0000256" key="3">
    <source>
        <dbReference type="ARBA" id="ARBA00022475"/>
    </source>
</evidence>
<evidence type="ECO:0000259" key="12">
    <source>
        <dbReference type="Pfam" id="PF21082"/>
    </source>
</evidence>
<sequence>MSIPDYRTFFRCCAAFLLAGFLAMGHAAAQQAEAPPAVPEQARETPPAEPQAAEPDHTEMDTVIMALCHEIAILKKNEEKRMAIRETLVKEADDTYNYFDTRVYEMSAVLYALDDQKIFTLAFYCKAATSLVKQYYSRRPDFQGQEERLDKEIGRIKKLMESLEEVNTDNLSEPSLVQRDEALYTCRSLEEALQKEKEQISYLKELFNSMTAKIDILNNESGKLFTSLFNRVFYTPSNAAKYIFLKPVKTYEVCMAAWETSADSKLQLPSDPQTLKHYGFILLGIIFCSYWLSRFIVFLGFKKTLEKTGHVNKRHAFTNVTTILIVALVLVISSLRTPDYLLKSAASLGAEFLLLVSAILFSLVTRLKYGTINAGIRIYMPYLLLGGFFMLLRMFMAPNIIVDIFMPVLFTLVSLFSLLTWVRQRHKLPRLDRFFATISLVLTILGSGLCWAGFSFMAFLVLMTWIMLMTSILLLVGLWDLLHHYENHRKERNKKDIVWFRPFVSKLVLPCLAIFLILFSLIWPAATFDMGDLIISKIFATTEVKDLLTFSWSHVITVILIAIVLNYLIFIGKNTLYEIYGEDYEVGIIPTFITLSSLFLWGLFVFTALIIMDANYNGLLMVMGGLSMGIGFALKDTIENIISGLSLMLGRLRQGDMIECDGYRGRVSSLGYRSTMIETLDGSIIAFQNSQLFNKNFRNMTRNHKFECSKVEVGISYGTDVERARGIILETLSSLPFLSKVKKTSVVLDSFGDSSVNLGVWVWVPVMTKASSLSTVRENIYNAFNEHGISIPFPQQDLYVKEFPGREPVQEKDAAAQEN</sequence>
<dbReference type="InterPro" id="IPR049278">
    <property type="entry name" value="MS_channel_C"/>
</dbReference>
<feature type="chain" id="PRO_5015009427" description="Mechanosensitive ion channel" evidence="10">
    <location>
        <begin position="30"/>
        <end position="819"/>
    </location>
</feature>
<dbReference type="SUPFAM" id="SSF82689">
    <property type="entry name" value="Mechanosensitive channel protein MscS (YggB), C-terminal domain"/>
    <property type="match status" value="1"/>
</dbReference>
<dbReference type="SUPFAM" id="SSF50182">
    <property type="entry name" value="Sm-like ribonucleoproteins"/>
    <property type="match status" value="1"/>
</dbReference>
<dbReference type="OrthoDB" id="9809206at2"/>
<dbReference type="Gene3D" id="3.30.70.100">
    <property type="match status" value="1"/>
</dbReference>
<comment type="similarity">
    <text evidence="2">Belongs to the MscS (TC 1.A.23) family.</text>
</comment>
<dbReference type="InterPro" id="IPR045275">
    <property type="entry name" value="MscS_archaea/bacteria_type"/>
</dbReference>
<feature type="transmembrane region" description="Helical" evidence="9">
    <location>
        <begin position="376"/>
        <end position="395"/>
    </location>
</feature>
<feature type="transmembrane region" description="Helical" evidence="9">
    <location>
        <begin position="503"/>
        <end position="523"/>
    </location>
</feature>
<reference evidence="13 14" key="1">
    <citation type="journal article" date="2017" name="BMC Genomics">
        <title>Genome sequencing of 39 Akkermansia muciniphila isolates reveals its population structure, genomic and functional diverisity, and global distribution in mammalian gut microbiotas.</title>
        <authorList>
            <person name="Guo X."/>
            <person name="Li S."/>
            <person name="Zhang J."/>
            <person name="Wu F."/>
            <person name="Li X."/>
            <person name="Wu D."/>
            <person name="Zhang M."/>
            <person name="Ou Z."/>
            <person name="Jie Z."/>
            <person name="Yan Q."/>
            <person name="Li P."/>
            <person name="Yi J."/>
            <person name="Peng Y."/>
        </authorList>
    </citation>
    <scope>NUCLEOTIDE SEQUENCE [LARGE SCALE GENOMIC DNA]</scope>
    <source>
        <strain evidence="13 14">GP24</strain>
    </source>
</reference>
<dbReference type="EMBL" id="PJKA01000002">
    <property type="protein sequence ID" value="PNC20345.1"/>
    <property type="molecule type" value="Genomic_DNA"/>
</dbReference>
<dbReference type="AlphaFoldDB" id="A0A2N8HGY8"/>
<feature type="transmembrane region" description="Helical" evidence="9">
    <location>
        <begin position="592"/>
        <end position="612"/>
    </location>
</feature>
<evidence type="ECO:0000256" key="4">
    <source>
        <dbReference type="ARBA" id="ARBA00022692"/>
    </source>
</evidence>
<evidence type="ECO:0000313" key="14">
    <source>
        <dbReference type="Proteomes" id="UP000236000"/>
    </source>
</evidence>
<dbReference type="Pfam" id="PF00924">
    <property type="entry name" value="MS_channel_2nd"/>
    <property type="match status" value="1"/>
</dbReference>
<feature type="transmembrane region" description="Helical" evidence="9">
    <location>
        <begin position="341"/>
        <end position="364"/>
    </location>
</feature>
<gene>
    <name evidence="13" type="ORF">CXU22_00760</name>
</gene>
<feature type="transmembrane region" description="Helical" evidence="9">
    <location>
        <begin position="434"/>
        <end position="454"/>
    </location>
</feature>
<dbReference type="GO" id="GO:0005886">
    <property type="term" value="C:plasma membrane"/>
    <property type="evidence" value="ECO:0007669"/>
    <property type="project" value="UniProtKB-SubCell"/>
</dbReference>
<evidence type="ECO:0000313" key="13">
    <source>
        <dbReference type="EMBL" id="PNC20345.1"/>
    </source>
</evidence>
<dbReference type="Proteomes" id="UP000236000">
    <property type="component" value="Unassembled WGS sequence"/>
</dbReference>
<feature type="transmembrane region" description="Helical" evidence="9">
    <location>
        <begin position="401"/>
        <end position="422"/>
    </location>
</feature>
<evidence type="ECO:0000256" key="6">
    <source>
        <dbReference type="ARBA" id="ARBA00023136"/>
    </source>
</evidence>
<feature type="region of interest" description="Disordered" evidence="8">
    <location>
        <begin position="33"/>
        <end position="55"/>
    </location>
</feature>
<proteinExistence type="inferred from homology"/>
<dbReference type="Gene3D" id="1.10.287.1260">
    <property type="match status" value="1"/>
</dbReference>
<feature type="transmembrane region" description="Helical" evidence="9">
    <location>
        <begin position="316"/>
        <end position="335"/>
    </location>
</feature>
<feature type="domain" description="Mechanosensitive ion channel MscS C-terminal" evidence="12">
    <location>
        <begin position="710"/>
        <end position="791"/>
    </location>
</feature>
<dbReference type="InterPro" id="IPR010920">
    <property type="entry name" value="LSM_dom_sf"/>
</dbReference>
<keyword evidence="6 9" id="KW-0472">Membrane</keyword>
<feature type="transmembrane region" description="Helical" evidence="9">
    <location>
        <begin position="552"/>
        <end position="571"/>
    </location>
</feature>
<evidence type="ECO:0000256" key="10">
    <source>
        <dbReference type="SAM" id="SignalP"/>
    </source>
</evidence>
<dbReference type="GO" id="GO:0008381">
    <property type="term" value="F:mechanosensitive monoatomic ion channel activity"/>
    <property type="evidence" value="ECO:0007669"/>
    <property type="project" value="InterPro"/>
</dbReference>
<evidence type="ECO:0000256" key="9">
    <source>
        <dbReference type="SAM" id="Phobius"/>
    </source>
</evidence>
<feature type="domain" description="Mechanosensitive ion channel MscS" evidence="11">
    <location>
        <begin position="636"/>
        <end position="702"/>
    </location>
</feature>
<feature type="signal peptide" evidence="10">
    <location>
        <begin position="1"/>
        <end position="29"/>
    </location>
</feature>
<feature type="coiled-coil region" evidence="7">
    <location>
        <begin position="146"/>
        <end position="206"/>
    </location>
</feature>
<comment type="caution">
    <text evidence="13">The sequence shown here is derived from an EMBL/GenBank/DDBJ whole genome shotgun (WGS) entry which is preliminary data.</text>
</comment>
<dbReference type="InterPro" id="IPR023408">
    <property type="entry name" value="MscS_beta-dom_sf"/>
</dbReference>
<keyword evidence="4 9" id="KW-0812">Transmembrane</keyword>
<dbReference type="Gene3D" id="2.30.30.60">
    <property type="match status" value="1"/>
</dbReference>
<evidence type="ECO:0000256" key="5">
    <source>
        <dbReference type="ARBA" id="ARBA00022989"/>
    </source>
</evidence>
<name>A0A2N8HGY8_9BACT</name>
<dbReference type="PANTHER" id="PTHR30221">
    <property type="entry name" value="SMALL-CONDUCTANCE MECHANOSENSITIVE CHANNEL"/>
    <property type="match status" value="1"/>
</dbReference>
<dbReference type="Pfam" id="PF21082">
    <property type="entry name" value="MS_channel_3rd"/>
    <property type="match status" value="1"/>
</dbReference>
<evidence type="ECO:0008006" key="15">
    <source>
        <dbReference type="Google" id="ProtNLM"/>
    </source>
</evidence>
<dbReference type="RefSeq" id="WP_102711539.1">
    <property type="nucleotide sequence ID" value="NZ_CABMLK010000001.1"/>
</dbReference>
<dbReference type="PANTHER" id="PTHR30221:SF20">
    <property type="entry name" value="SMALL-CONDUCTANCE MECHANOSENSITIVE CHANNEL"/>
    <property type="match status" value="1"/>
</dbReference>
<feature type="transmembrane region" description="Helical" evidence="9">
    <location>
        <begin position="460"/>
        <end position="482"/>
    </location>
</feature>
<evidence type="ECO:0000256" key="2">
    <source>
        <dbReference type="ARBA" id="ARBA00008017"/>
    </source>
</evidence>
<organism evidence="13 14">
    <name type="scientific">Akkermansia muciniphila</name>
    <dbReference type="NCBI Taxonomy" id="239935"/>
    <lineage>
        <taxon>Bacteria</taxon>
        <taxon>Pseudomonadati</taxon>
        <taxon>Verrucomicrobiota</taxon>
        <taxon>Verrucomicrobiia</taxon>
        <taxon>Verrucomicrobiales</taxon>
        <taxon>Akkermansiaceae</taxon>
        <taxon>Akkermansia</taxon>
    </lineage>
</organism>
<keyword evidence="10" id="KW-0732">Signal</keyword>